<organism evidence="1 2">
    <name type="scientific">Liparis tanakae</name>
    <name type="common">Tanaka's snailfish</name>
    <dbReference type="NCBI Taxonomy" id="230148"/>
    <lineage>
        <taxon>Eukaryota</taxon>
        <taxon>Metazoa</taxon>
        <taxon>Chordata</taxon>
        <taxon>Craniata</taxon>
        <taxon>Vertebrata</taxon>
        <taxon>Euteleostomi</taxon>
        <taxon>Actinopterygii</taxon>
        <taxon>Neopterygii</taxon>
        <taxon>Teleostei</taxon>
        <taxon>Neoteleostei</taxon>
        <taxon>Acanthomorphata</taxon>
        <taxon>Eupercaria</taxon>
        <taxon>Perciformes</taxon>
        <taxon>Cottioidei</taxon>
        <taxon>Cottales</taxon>
        <taxon>Liparidae</taxon>
        <taxon>Liparis</taxon>
    </lineage>
</organism>
<name>A0A4Z2H8N0_9TELE</name>
<evidence type="ECO:0000313" key="2">
    <source>
        <dbReference type="Proteomes" id="UP000314294"/>
    </source>
</evidence>
<comment type="caution">
    <text evidence="1">The sequence shown here is derived from an EMBL/GenBank/DDBJ whole genome shotgun (WGS) entry which is preliminary data.</text>
</comment>
<accession>A0A4Z2H8N0</accession>
<gene>
    <name evidence="1" type="ORF">EYF80_027796</name>
</gene>
<sequence>MAAEAANVFLFFKKELAMSSDSDELLGEAEDVGREEEARIGEETPVRAAPLPFGSVWGSVGEECRKSVEERKCSCIRTMSNGDEAGAH</sequence>
<reference evidence="1 2" key="1">
    <citation type="submission" date="2019-03" db="EMBL/GenBank/DDBJ databases">
        <title>First draft genome of Liparis tanakae, snailfish: a comprehensive survey of snailfish specific genes.</title>
        <authorList>
            <person name="Kim W."/>
            <person name="Song I."/>
            <person name="Jeong J.-H."/>
            <person name="Kim D."/>
            <person name="Kim S."/>
            <person name="Ryu S."/>
            <person name="Song J.Y."/>
            <person name="Lee S.K."/>
        </authorList>
    </citation>
    <scope>NUCLEOTIDE SEQUENCE [LARGE SCALE GENOMIC DNA]</scope>
    <source>
        <tissue evidence="1">Muscle</tissue>
    </source>
</reference>
<dbReference type="AlphaFoldDB" id="A0A4Z2H8N0"/>
<proteinExistence type="predicted"/>
<evidence type="ECO:0000313" key="1">
    <source>
        <dbReference type="EMBL" id="TNN61961.1"/>
    </source>
</evidence>
<dbReference type="Proteomes" id="UP000314294">
    <property type="component" value="Unassembled WGS sequence"/>
</dbReference>
<dbReference type="EMBL" id="SRLO01000304">
    <property type="protein sequence ID" value="TNN61961.1"/>
    <property type="molecule type" value="Genomic_DNA"/>
</dbReference>
<keyword evidence="2" id="KW-1185">Reference proteome</keyword>
<protein>
    <submittedName>
        <fullName evidence="1">Uncharacterized protein</fullName>
    </submittedName>
</protein>